<name>A0A7X8SR54_9BACT</name>
<dbReference type="Pfam" id="PF12697">
    <property type="entry name" value="Abhydrolase_6"/>
    <property type="match status" value="1"/>
</dbReference>
<gene>
    <name evidence="2" type="ORF">HGP29_26400</name>
</gene>
<organism evidence="2 3">
    <name type="scientific">Flammeovirga agarivorans</name>
    <dbReference type="NCBI Taxonomy" id="2726742"/>
    <lineage>
        <taxon>Bacteria</taxon>
        <taxon>Pseudomonadati</taxon>
        <taxon>Bacteroidota</taxon>
        <taxon>Cytophagia</taxon>
        <taxon>Cytophagales</taxon>
        <taxon>Flammeovirgaceae</taxon>
        <taxon>Flammeovirga</taxon>
    </lineage>
</organism>
<evidence type="ECO:0000313" key="2">
    <source>
        <dbReference type="EMBL" id="NLR94764.1"/>
    </source>
</evidence>
<protein>
    <submittedName>
        <fullName evidence="2">Alpha/beta hydrolase</fullName>
    </submittedName>
</protein>
<dbReference type="AlphaFoldDB" id="A0A7X8SR54"/>
<reference evidence="2 3" key="1">
    <citation type="submission" date="2020-04" db="EMBL/GenBank/DDBJ databases">
        <title>Flammeovirga sp. SR4, a novel species isolated from seawater.</title>
        <authorList>
            <person name="Wang X."/>
        </authorList>
    </citation>
    <scope>NUCLEOTIDE SEQUENCE [LARGE SCALE GENOMIC DNA]</scope>
    <source>
        <strain evidence="2 3">SR4</strain>
    </source>
</reference>
<accession>A0A7X8SR54</accession>
<evidence type="ECO:0000313" key="3">
    <source>
        <dbReference type="Proteomes" id="UP000585050"/>
    </source>
</evidence>
<feature type="domain" description="AB hydrolase-1" evidence="1">
    <location>
        <begin position="48"/>
        <end position="255"/>
    </location>
</feature>
<dbReference type="Proteomes" id="UP000585050">
    <property type="component" value="Unassembled WGS sequence"/>
</dbReference>
<keyword evidence="3" id="KW-1185">Reference proteome</keyword>
<dbReference type="Gene3D" id="3.40.50.1820">
    <property type="entry name" value="alpha/beta hydrolase"/>
    <property type="match status" value="1"/>
</dbReference>
<dbReference type="PANTHER" id="PTHR42886:SF29">
    <property type="entry name" value="PUMMELIG, ISOFORM A"/>
    <property type="match status" value="1"/>
</dbReference>
<dbReference type="SUPFAM" id="SSF53474">
    <property type="entry name" value="alpha/beta-Hydrolases"/>
    <property type="match status" value="1"/>
</dbReference>
<comment type="caution">
    <text evidence="2">The sequence shown here is derived from an EMBL/GenBank/DDBJ whole genome shotgun (WGS) entry which is preliminary data.</text>
</comment>
<dbReference type="InterPro" id="IPR029058">
    <property type="entry name" value="AB_hydrolase_fold"/>
</dbReference>
<proteinExistence type="predicted"/>
<dbReference type="PANTHER" id="PTHR42886">
    <property type="entry name" value="RE40534P-RELATED"/>
    <property type="match status" value="1"/>
</dbReference>
<dbReference type="InterPro" id="IPR000073">
    <property type="entry name" value="AB_hydrolase_1"/>
</dbReference>
<dbReference type="EMBL" id="JABAIL010000015">
    <property type="protein sequence ID" value="NLR94764.1"/>
    <property type="molecule type" value="Genomic_DNA"/>
</dbReference>
<dbReference type="RefSeq" id="WP_168885474.1">
    <property type="nucleotide sequence ID" value="NZ_JABAIL010000015.1"/>
</dbReference>
<evidence type="ECO:0000259" key="1">
    <source>
        <dbReference type="Pfam" id="PF12697"/>
    </source>
</evidence>
<dbReference type="GO" id="GO:0016787">
    <property type="term" value="F:hydrolase activity"/>
    <property type="evidence" value="ECO:0007669"/>
    <property type="project" value="UniProtKB-KW"/>
</dbReference>
<sequence>MEKEWKNLEKKYLKDGVPMKVYHAALDTMEVNYLSVNALDTTSHLTFIFIHGAPGSANDFGKFLKNDSIRHLGSVLSVERLGYGSEKGHEIDDISLHAKSIHAVMDDWDKIKGKSQSYILVGHSYGGPIAAYASIGEEKRVNHIALLAPAMSAELEPMKWYSRWAQSKVIYSILPSSFKVATDEKAHHAAALKIIENDWSQIEVPTTIVHGKKDGLVPFANMEFVEEKWKAPLETQVLEKKGHIFPFTDPEIVVDLLIQLGNRTEL</sequence>
<keyword evidence="2" id="KW-0378">Hydrolase</keyword>